<feature type="transmembrane region" description="Helical" evidence="5">
    <location>
        <begin position="36"/>
        <end position="57"/>
    </location>
</feature>
<keyword evidence="3 5" id="KW-1133">Transmembrane helix</keyword>
<protein>
    <recommendedName>
        <fullName evidence="6">Sugar phosphate transporter domain-containing protein</fullName>
    </recommendedName>
</protein>
<feature type="domain" description="Sugar phosphate transporter" evidence="6">
    <location>
        <begin position="42"/>
        <end position="326"/>
    </location>
</feature>
<evidence type="ECO:0000256" key="3">
    <source>
        <dbReference type="ARBA" id="ARBA00022989"/>
    </source>
</evidence>
<keyword evidence="8" id="KW-1185">Reference proteome</keyword>
<dbReference type="GO" id="GO:0015297">
    <property type="term" value="F:antiporter activity"/>
    <property type="evidence" value="ECO:0000318"/>
    <property type="project" value="GO_Central"/>
</dbReference>
<feature type="transmembrane region" description="Helical" evidence="5">
    <location>
        <begin position="281"/>
        <end position="302"/>
    </location>
</feature>
<dbReference type="Proteomes" id="UP000001593">
    <property type="component" value="Unassembled WGS sequence"/>
</dbReference>
<dbReference type="AlphaFoldDB" id="A7RWP3"/>
<dbReference type="OMA" id="GWKDPTM"/>
<dbReference type="InParanoid" id="A7RWP3"/>
<name>A7RWP3_NEMVE</name>
<feature type="transmembrane region" description="Helical" evidence="5">
    <location>
        <begin position="255"/>
        <end position="274"/>
    </location>
</feature>
<evidence type="ECO:0000313" key="8">
    <source>
        <dbReference type="Proteomes" id="UP000001593"/>
    </source>
</evidence>
<feature type="transmembrane region" description="Helical" evidence="5">
    <location>
        <begin position="214"/>
        <end position="235"/>
    </location>
</feature>
<dbReference type="eggNOG" id="KOG1444">
    <property type="taxonomic scope" value="Eukaryota"/>
</dbReference>
<dbReference type="InterPro" id="IPR004853">
    <property type="entry name" value="Sugar_P_trans_dom"/>
</dbReference>
<accession>A7RWP3</accession>
<dbReference type="PhylomeDB" id="A7RWP3"/>
<dbReference type="PANTHER" id="PTHR11132">
    <property type="entry name" value="SOLUTE CARRIER FAMILY 35"/>
    <property type="match status" value="1"/>
</dbReference>
<proteinExistence type="predicted"/>
<feature type="transmembrane region" description="Helical" evidence="5">
    <location>
        <begin position="308"/>
        <end position="327"/>
    </location>
</feature>
<comment type="subcellular location">
    <subcellularLocation>
        <location evidence="1">Membrane</location>
        <topology evidence="1">Multi-pass membrane protein</topology>
    </subcellularLocation>
</comment>
<dbReference type="EMBL" id="DS469547">
    <property type="protein sequence ID" value="EDO44202.1"/>
    <property type="molecule type" value="Genomic_DNA"/>
</dbReference>
<dbReference type="GO" id="GO:0005794">
    <property type="term" value="C:Golgi apparatus"/>
    <property type="evidence" value="ECO:0000318"/>
    <property type="project" value="GO_Central"/>
</dbReference>
<evidence type="ECO:0000256" key="1">
    <source>
        <dbReference type="ARBA" id="ARBA00004141"/>
    </source>
</evidence>
<organism evidence="7 8">
    <name type="scientific">Nematostella vectensis</name>
    <name type="common">Starlet sea anemone</name>
    <dbReference type="NCBI Taxonomy" id="45351"/>
    <lineage>
        <taxon>Eukaryota</taxon>
        <taxon>Metazoa</taxon>
        <taxon>Cnidaria</taxon>
        <taxon>Anthozoa</taxon>
        <taxon>Hexacorallia</taxon>
        <taxon>Actiniaria</taxon>
        <taxon>Edwardsiidae</taxon>
        <taxon>Nematostella</taxon>
    </lineage>
</organism>
<feature type="transmembrane region" description="Helical" evidence="5">
    <location>
        <begin position="159"/>
        <end position="177"/>
    </location>
</feature>
<dbReference type="GO" id="GO:0016020">
    <property type="term" value="C:membrane"/>
    <property type="evidence" value="ECO:0007669"/>
    <property type="project" value="UniProtKB-SubCell"/>
</dbReference>
<sequence>MTRLTGKEENSINAASVKEEHVYDTSLAEDLGFKKAFAPGILAALFYGLTSGSMSFLNKILLTSYSFHFPNVLMLMQVTVTAAGLEILRVKEITDIPKYTLERAMTFLIPSVCFALQTSLALRALSILSIPMYNTLRRLLPLVTLLFTRLVLKASPSKVIIASVILVVLGCIIAGLGDLHFSSDAYICALGSVLSQSFYLTYIQKTGAEKGLSALAVLHLNSINCIPILMAYVVLSHEIMDVYHYTQYKNNGFEVMIVIDVLMGCVLNYSLFLCATANSALTTSLVGVVKGVLTTFIGFFTFGGVPATFLTVSGVVLNTLGGVLYSYGKYMEKVKKEVEKHFHEHTEIIEVVSSETGDQLPDKKTLKAVDTEK</sequence>
<keyword evidence="4 5" id="KW-0472">Membrane</keyword>
<feature type="transmembrane region" description="Helical" evidence="5">
    <location>
        <begin position="183"/>
        <end position="202"/>
    </location>
</feature>
<feature type="transmembrane region" description="Helical" evidence="5">
    <location>
        <begin position="69"/>
        <end position="88"/>
    </location>
</feature>
<evidence type="ECO:0000256" key="4">
    <source>
        <dbReference type="ARBA" id="ARBA00023136"/>
    </source>
</evidence>
<evidence type="ECO:0000256" key="5">
    <source>
        <dbReference type="SAM" id="Phobius"/>
    </source>
</evidence>
<dbReference type="InterPro" id="IPR050186">
    <property type="entry name" value="TPT_transporter"/>
</dbReference>
<dbReference type="HOGENOM" id="CLU_040726_2_1_1"/>
<reference evidence="7 8" key="1">
    <citation type="journal article" date="2007" name="Science">
        <title>Sea anemone genome reveals ancestral eumetazoan gene repertoire and genomic organization.</title>
        <authorList>
            <person name="Putnam N.H."/>
            <person name="Srivastava M."/>
            <person name="Hellsten U."/>
            <person name="Dirks B."/>
            <person name="Chapman J."/>
            <person name="Salamov A."/>
            <person name="Terry A."/>
            <person name="Shapiro H."/>
            <person name="Lindquist E."/>
            <person name="Kapitonov V.V."/>
            <person name="Jurka J."/>
            <person name="Genikhovich G."/>
            <person name="Grigoriev I.V."/>
            <person name="Lucas S.M."/>
            <person name="Steele R.E."/>
            <person name="Finnerty J.R."/>
            <person name="Technau U."/>
            <person name="Martindale M.Q."/>
            <person name="Rokhsar D.S."/>
        </authorList>
    </citation>
    <scope>NUCLEOTIDE SEQUENCE [LARGE SCALE GENOMIC DNA]</scope>
    <source>
        <strain evidence="8">CH2 X CH6</strain>
    </source>
</reference>
<evidence type="ECO:0000256" key="2">
    <source>
        <dbReference type="ARBA" id="ARBA00022692"/>
    </source>
</evidence>
<dbReference type="Pfam" id="PF03151">
    <property type="entry name" value="TPT"/>
    <property type="match status" value="1"/>
</dbReference>
<dbReference type="STRING" id="45351.A7RWP3"/>
<feature type="transmembrane region" description="Helical" evidence="5">
    <location>
        <begin position="108"/>
        <end position="130"/>
    </location>
</feature>
<evidence type="ECO:0000313" key="7">
    <source>
        <dbReference type="EMBL" id="EDO44202.1"/>
    </source>
</evidence>
<evidence type="ECO:0000259" key="6">
    <source>
        <dbReference type="Pfam" id="PF03151"/>
    </source>
</evidence>
<dbReference type="GO" id="GO:0055085">
    <property type="term" value="P:transmembrane transport"/>
    <property type="evidence" value="ECO:0000318"/>
    <property type="project" value="GO_Central"/>
</dbReference>
<keyword evidence="2 5" id="KW-0812">Transmembrane</keyword>
<gene>
    <name evidence="7" type="ORF">NEMVEDRAFT_v1g236707</name>
</gene>